<name>A0AAD6GKR2_9EURO</name>
<proteinExistence type="predicted"/>
<sequence>MHRIREQLIGTDKEEKILENREREEFGFWSSTAAVLDDLLGCIPPESSKPLLELRDGHICEKLEIEIVEQEPKTASAIVRNPAKARTTAMPDEEIRIEARLKDKWVEKLQTEKWGEECHEHTKKFDRDADPLQIPFDDLNPQVTPPVGEAHDWRTQIHRDVFS</sequence>
<reference evidence="1 2" key="1">
    <citation type="journal article" date="2023" name="IMA Fungus">
        <title>Comparative genomic study of the Penicillium genus elucidates a diverse pangenome and 15 lateral gene transfer events.</title>
        <authorList>
            <person name="Petersen C."/>
            <person name="Sorensen T."/>
            <person name="Nielsen M.R."/>
            <person name="Sondergaard T.E."/>
            <person name="Sorensen J.L."/>
            <person name="Fitzpatrick D.A."/>
            <person name="Frisvad J.C."/>
            <person name="Nielsen K.L."/>
        </authorList>
    </citation>
    <scope>NUCLEOTIDE SEQUENCE [LARGE SCALE GENOMIC DNA]</scope>
    <source>
        <strain evidence="1 2">IBT 35679</strain>
    </source>
</reference>
<dbReference type="SUPFAM" id="SSF54373">
    <property type="entry name" value="FAD-linked reductases, C-terminal domain"/>
    <property type="match status" value="1"/>
</dbReference>
<protein>
    <submittedName>
        <fullName evidence="1">CAZyme family AA3</fullName>
    </submittedName>
</protein>
<evidence type="ECO:0000313" key="2">
    <source>
        <dbReference type="Proteomes" id="UP001220324"/>
    </source>
</evidence>
<gene>
    <name evidence="1" type="ORF">N7494_001451</name>
</gene>
<comment type="caution">
    <text evidence="1">The sequence shown here is derived from an EMBL/GenBank/DDBJ whole genome shotgun (WGS) entry which is preliminary data.</text>
</comment>
<dbReference type="EMBL" id="JAQIZZ010000001">
    <property type="protein sequence ID" value="KAJ5557536.1"/>
    <property type="molecule type" value="Genomic_DNA"/>
</dbReference>
<dbReference type="Proteomes" id="UP001220324">
    <property type="component" value="Unassembled WGS sequence"/>
</dbReference>
<keyword evidence="2" id="KW-1185">Reference proteome</keyword>
<accession>A0AAD6GKR2</accession>
<dbReference type="AlphaFoldDB" id="A0AAD6GKR2"/>
<evidence type="ECO:0000313" key="1">
    <source>
        <dbReference type="EMBL" id="KAJ5557536.1"/>
    </source>
</evidence>
<organism evidence="1 2">
    <name type="scientific">Penicillium frequentans</name>
    <dbReference type="NCBI Taxonomy" id="3151616"/>
    <lineage>
        <taxon>Eukaryota</taxon>
        <taxon>Fungi</taxon>
        <taxon>Dikarya</taxon>
        <taxon>Ascomycota</taxon>
        <taxon>Pezizomycotina</taxon>
        <taxon>Eurotiomycetes</taxon>
        <taxon>Eurotiomycetidae</taxon>
        <taxon>Eurotiales</taxon>
        <taxon>Aspergillaceae</taxon>
        <taxon>Penicillium</taxon>
    </lineage>
</organism>